<dbReference type="InterPro" id="IPR052192">
    <property type="entry name" value="Insect_Ionotropic_Sensory_Rcpt"/>
</dbReference>
<keyword evidence="11" id="KW-0407">Ion channel</keyword>
<evidence type="ECO:0000313" key="15">
    <source>
        <dbReference type="Proteomes" id="UP000324222"/>
    </source>
</evidence>
<dbReference type="SMART" id="SM00918">
    <property type="entry name" value="Lig_chan-Glu_bd"/>
    <property type="match status" value="1"/>
</dbReference>
<proteinExistence type="predicted"/>
<evidence type="ECO:0000259" key="13">
    <source>
        <dbReference type="SMART" id="SM00918"/>
    </source>
</evidence>
<evidence type="ECO:0000256" key="11">
    <source>
        <dbReference type="ARBA" id="ARBA00023303"/>
    </source>
</evidence>
<evidence type="ECO:0000256" key="8">
    <source>
        <dbReference type="ARBA" id="ARBA00023170"/>
    </source>
</evidence>
<keyword evidence="9" id="KW-0325">Glycoprotein</keyword>
<comment type="caution">
    <text evidence="14">The sequence shown here is derived from an EMBL/GenBank/DDBJ whole genome shotgun (WGS) entry which is preliminary data.</text>
</comment>
<reference evidence="14 15" key="1">
    <citation type="submission" date="2019-05" db="EMBL/GenBank/DDBJ databases">
        <title>Another draft genome of Portunus trituberculatus and its Hox gene families provides insights of decapod evolution.</title>
        <authorList>
            <person name="Jeong J.-H."/>
            <person name="Song I."/>
            <person name="Kim S."/>
            <person name="Choi T."/>
            <person name="Kim D."/>
            <person name="Ryu S."/>
            <person name="Kim W."/>
        </authorList>
    </citation>
    <scope>NUCLEOTIDE SEQUENCE [LARGE SCALE GENOMIC DNA]</scope>
    <source>
        <tissue evidence="14">Muscle</tissue>
    </source>
</reference>
<comment type="subcellular location">
    <subcellularLocation>
        <location evidence="1">Cell membrane</location>
        <topology evidence="1">Multi-pass membrane protein</topology>
    </subcellularLocation>
</comment>
<keyword evidence="8 14" id="KW-0675">Receptor</keyword>
<protein>
    <submittedName>
        <fullName evidence="14">Glutamate receptor ionotropic, delta-2</fullName>
    </submittedName>
</protein>
<evidence type="ECO:0000256" key="12">
    <source>
        <dbReference type="SAM" id="MobiDB-lite"/>
    </source>
</evidence>
<evidence type="ECO:0000256" key="9">
    <source>
        <dbReference type="ARBA" id="ARBA00023180"/>
    </source>
</evidence>
<evidence type="ECO:0000256" key="3">
    <source>
        <dbReference type="ARBA" id="ARBA00022475"/>
    </source>
</evidence>
<evidence type="ECO:0000256" key="1">
    <source>
        <dbReference type="ARBA" id="ARBA00004651"/>
    </source>
</evidence>
<accession>A0A5B7G4V0</accession>
<dbReference type="PANTHER" id="PTHR42643">
    <property type="entry name" value="IONOTROPIC RECEPTOR 20A-RELATED"/>
    <property type="match status" value="1"/>
</dbReference>
<evidence type="ECO:0000256" key="4">
    <source>
        <dbReference type="ARBA" id="ARBA00022692"/>
    </source>
</evidence>
<keyword evidence="5" id="KW-1133">Transmembrane helix</keyword>
<dbReference type="GO" id="GO:0015276">
    <property type="term" value="F:ligand-gated monoatomic ion channel activity"/>
    <property type="evidence" value="ECO:0007669"/>
    <property type="project" value="InterPro"/>
</dbReference>
<evidence type="ECO:0000256" key="6">
    <source>
        <dbReference type="ARBA" id="ARBA00023065"/>
    </source>
</evidence>
<keyword evidence="15" id="KW-1185">Reference proteome</keyword>
<feature type="domain" description="Ionotropic glutamate receptor L-glutamate and glycine-binding" evidence="13">
    <location>
        <begin position="10"/>
        <end position="76"/>
    </location>
</feature>
<evidence type="ECO:0000256" key="10">
    <source>
        <dbReference type="ARBA" id="ARBA00023286"/>
    </source>
</evidence>
<evidence type="ECO:0000256" key="7">
    <source>
        <dbReference type="ARBA" id="ARBA00023136"/>
    </source>
</evidence>
<dbReference type="OrthoDB" id="7256637at2759"/>
<dbReference type="AlphaFoldDB" id="A0A5B7G4V0"/>
<dbReference type="SUPFAM" id="SSF53850">
    <property type="entry name" value="Periplasmic binding protein-like II"/>
    <property type="match status" value="1"/>
</dbReference>
<gene>
    <name evidence="14" type="primary">Grid2_0</name>
    <name evidence="14" type="ORF">E2C01_046157</name>
</gene>
<keyword evidence="6" id="KW-0406">Ion transport</keyword>
<keyword evidence="3" id="KW-1003">Cell membrane</keyword>
<evidence type="ECO:0000256" key="2">
    <source>
        <dbReference type="ARBA" id="ARBA00022448"/>
    </source>
</evidence>
<dbReference type="InterPro" id="IPR019594">
    <property type="entry name" value="Glu/Gly-bd"/>
</dbReference>
<dbReference type="PANTHER" id="PTHR42643:SF24">
    <property type="entry name" value="IONOTROPIC RECEPTOR 60A"/>
    <property type="match status" value="1"/>
</dbReference>
<keyword evidence="2" id="KW-0813">Transport</keyword>
<dbReference type="Gene3D" id="3.40.190.10">
    <property type="entry name" value="Periplasmic binding protein-like II"/>
    <property type="match status" value="1"/>
</dbReference>
<name>A0A5B7G4V0_PORTR</name>
<sequence>MNIVALPYFPYISYKYVESDSGPIILYLEDSLNTRMLNTLAHHLNFTYELRYPSDGKFGTPAGGGNWTGIVGTLQYEMADFSMDLTVTPGRAEVVEYSTIFIDEPLVILSSKPKPLPEYLSVVRPLEDPCRHVVTRVSNSIDRLQRFSHLSPGGGEQIIRHKQHGGAGGARTDTRLGLGRPGNSNDRRI</sequence>
<organism evidence="14 15">
    <name type="scientific">Portunus trituberculatus</name>
    <name type="common">Swimming crab</name>
    <name type="synonym">Neptunus trituberculatus</name>
    <dbReference type="NCBI Taxonomy" id="210409"/>
    <lineage>
        <taxon>Eukaryota</taxon>
        <taxon>Metazoa</taxon>
        <taxon>Ecdysozoa</taxon>
        <taxon>Arthropoda</taxon>
        <taxon>Crustacea</taxon>
        <taxon>Multicrustacea</taxon>
        <taxon>Malacostraca</taxon>
        <taxon>Eumalacostraca</taxon>
        <taxon>Eucarida</taxon>
        <taxon>Decapoda</taxon>
        <taxon>Pleocyemata</taxon>
        <taxon>Brachyura</taxon>
        <taxon>Eubrachyura</taxon>
        <taxon>Portunoidea</taxon>
        <taxon>Portunidae</taxon>
        <taxon>Portuninae</taxon>
        <taxon>Portunus</taxon>
    </lineage>
</organism>
<keyword evidence="4" id="KW-0812">Transmembrane</keyword>
<dbReference type="GO" id="GO:0005886">
    <property type="term" value="C:plasma membrane"/>
    <property type="evidence" value="ECO:0007669"/>
    <property type="project" value="UniProtKB-SubCell"/>
</dbReference>
<keyword evidence="7" id="KW-0472">Membrane</keyword>
<dbReference type="Proteomes" id="UP000324222">
    <property type="component" value="Unassembled WGS sequence"/>
</dbReference>
<evidence type="ECO:0000256" key="5">
    <source>
        <dbReference type="ARBA" id="ARBA00022989"/>
    </source>
</evidence>
<feature type="region of interest" description="Disordered" evidence="12">
    <location>
        <begin position="152"/>
        <end position="189"/>
    </location>
</feature>
<dbReference type="EMBL" id="VSRR010010759">
    <property type="protein sequence ID" value="MPC52293.1"/>
    <property type="molecule type" value="Genomic_DNA"/>
</dbReference>
<dbReference type="Pfam" id="PF10613">
    <property type="entry name" value="Lig_chan-Glu_bd"/>
    <property type="match status" value="1"/>
</dbReference>
<evidence type="ECO:0000313" key="14">
    <source>
        <dbReference type="EMBL" id="MPC52293.1"/>
    </source>
</evidence>
<keyword evidence="10" id="KW-1071">Ligand-gated ion channel</keyword>